<dbReference type="Ensembl" id="ENSMZET00005000676.1">
    <property type="protein sequence ID" value="ENSMZEP00005000605.1"/>
    <property type="gene ID" value="ENSMZEG00005000516.1"/>
</dbReference>
<dbReference type="STRING" id="106582.ENSMZEP00005000605"/>
<evidence type="ECO:0000313" key="2">
    <source>
        <dbReference type="Proteomes" id="UP000265160"/>
    </source>
</evidence>
<evidence type="ECO:0008006" key="3">
    <source>
        <dbReference type="Google" id="ProtNLM"/>
    </source>
</evidence>
<dbReference type="AlphaFoldDB" id="A0A3P9ASA8"/>
<reference evidence="1" key="2">
    <citation type="submission" date="2025-09" db="UniProtKB">
        <authorList>
            <consortium name="Ensembl"/>
        </authorList>
    </citation>
    <scope>IDENTIFICATION</scope>
</reference>
<dbReference type="GeneTree" id="ENSGT00460000041731"/>
<dbReference type="Gene3D" id="3.90.1750.10">
    <property type="entry name" value="Hect, E3 ligase catalytic domains"/>
    <property type="match status" value="1"/>
</dbReference>
<name>A0A3P9ASA8_9CICH</name>
<evidence type="ECO:0000313" key="1">
    <source>
        <dbReference type="Ensembl" id="ENSMZEP00005000605.1"/>
    </source>
</evidence>
<sequence>MARLEIELQLSQAGLGKRSLILTDDMSHTMINKLITEEYPKMDGVQGWLLHKSSGGQGRRKLVAIPPDVNGYTRRLIRNVSSAGKTLLYVVPLHQDLDLTPLPSDAAEFQTMPKASCQVCKESMPLHEVSDMKECPICVCCFPVNEIAQHASLCGESEADVLQWLLSQVDTSKNFRICITRNDLVQRGFIQWQRQKKASPVNKLHVTFIEAGIDTGALSKEVLTEMMHGIETRLFEGSGKKGKSPVYSISDLESSFYRTAGEVFSVSLAQGGPPPCFLRSWCYQFLATGNFDVLQLTKDDVDDTEYRSLIEKVSSETGDENLTEDIVSCGYTGLVKLDRRDSIIRSIVVHATVRLTPMLQQIRNGMKIYNLLEVIGRYESLFKPPDADYIMSILEPELSERGSPRHAKENAIINFFQDFLENLETSGLCPIMQWLTGQRHKPCLPSERASFKIHVRFEHQCKDTMPGHYICYPLVSACTNTIIFPVAHMNSYTEFTEVMTTAVTMGRDFSRV</sequence>
<dbReference type="Proteomes" id="UP000265160">
    <property type="component" value="Unplaced"/>
</dbReference>
<proteinExistence type="predicted"/>
<reference evidence="1" key="1">
    <citation type="submission" date="2025-08" db="UniProtKB">
        <authorList>
            <consortium name="Ensembl"/>
        </authorList>
    </citation>
    <scope>IDENTIFICATION</scope>
</reference>
<organism evidence="1 2">
    <name type="scientific">Maylandia zebra</name>
    <name type="common">zebra mbuna</name>
    <dbReference type="NCBI Taxonomy" id="106582"/>
    <lineage>
        <taxon>Eukaryota</taxon>
        <taxon>Metazoa</taxon>
        <taxon>Chordata</taxon>
        <taxon>Craniata</taxon>
        <taxon>Vertebrata</taxon>
        <taxon>Euteleostomi</taxon>
        <taxon>Actinopterygii</taxon>
        <taxon>Neopterygii</taxon>
        <taxon>Teleostei</taxon>
        <taxon>Neoteleostei</taxon>
        <taxon>Acanthomorphata</taxon>
        <taxon>Ovalentaria</taxon>
        <taxon>Cichlomorphae</taxon>
        <taxon>Cichliformes</taxon>
        <taxon>Cichlidae</taxon>
        <taxon>African cichlids</taxon>
        <taxon>Pseudocrenilabrinae</taxon>
        <taxon>Haplochromini</taxon>
        <taxon>Maylandia</taxon>
        <taxon>Maylandia zebra complex</taxon>
    </lineage>
</organism>
<protein>
    <recommendedName>
        <fullName evidence="3">HECT domain-containing protein</fullName>
    </recommendedName>
</protein>
<dbReference type="GO" id="GO:0004842">
    <property type="term" value="F:ubiquitin-protein transferase activity"/>
    <property type="evidence" value="ECO:0007669"/>
    <property type="project" value="InterPro"/>
</dbReference>
<keyword evidence="2" id="KW-1185">Reference proteome</keyword>
<dbReference type="SUPFAM" id="SSF56204">
    <property type="entry name" value="Hect, E3 ligase catalytic domain"/>
    <property type="match status" value="1"/>
</dbReference>
<accession>A0A3P9ASA8</accession>
<dbReference type="InterPro" id="IPR035983">
    <property type="entry name" value="Hect_E3_ubiquitin_ligase"/>
</dbReference>